<evidence type="ECO:0000313" key="2">
    <source>
        <dbReference type="EMBL" id="CAD9401361.1"/>
    </source>
</evidence>
<dbReference type="PANTHER" id="PTHR12242">
    <property type="entry name" value="OS02G0130600 PROTEIN-RELATED"/>
    <property type="match status" value="1"/>
</dbReference>
<feature type="transmembrane region" description="Helical" evidence="1">
    <location>
        <begin position="18"/>
        <end position="42"/>
    </location>
</feature>
<feature type="transmembrane region" description="Helical" evidence="1">
    <location>
        <begin position="62"/>
        <end position="82"/>
    </location>
</feature>
<reference evidence="2" key="1">
    <citation type="submission" date="2021-01" db="EMBL/GenBank/DDBJ databases">
        <authorList>
            <person name="Corre E."/>
            <person name="Pelletier E."/>
            <person name="Niang G."/>
            <person name="Scheremetjew M."/>
            <person name="Finn R."/>
            <person name="Kale V."/>
            <person name="Holt S."/>
            <person name="Cochrane G."/>
            <person name="Meng A."/>
            <person name="Brown T."/>
            <person name="Cohen L."/>
        </authorList>
    </citation>
    <scope>NUCLEOTIDE SEQUENCE</scope>
    <source>
        <strain evidence="2">UTEX LB 985</strain>
    </source>
</reference>
<keyword evidence="1" id="KW-0812">Transmembrane</keyword>
<sequence length="145" mass="15879">MHAVNTVLFLLELCVNRLLIRIDAICFLLGWALIYCAYIWVYNAVAGWWPYFFLDLSSWVAIPWYAALLVVHVAAYSIAFSASRLKQWSRPELAKADSPTGPSHTGLIALLPGEGEAGPWRILAQPVVITCDLPAGPGTVAVPKA</sequence>
<proteinExistence type="predicted"/>
<dbReference type="PANTHER" id="PTHR12242:SF22">
    <property type="entry name" value="OS02G0130600 PROTEIN"/>
    <property type="match status" value="1"/>
</dbReference>
<evidence type="ECO:0000256" key="1">
    <source>
        <dbReference type="SAM" id="Phobius"/>
    </source>
</evidence>
<name>A0A7S2FLG3_9EUKA</name>
<accession>A0A7S2FLG3</accession>
<keyword evidence="1" id="KW-1133">Transmembrane helix</keyword>
<dbReference type="GO" id="GO:0016020">
    <property type="term" value="C:membrane"/>
    <property type="evidence" value="ECO:0007669"/>
    <property type="project" value="TreeGrafter"/>
</dbReference>
<organism evidence="2">
    <name type="scientific">Haptolina brevifila</name>
    <dbReference type="NCBI Taxonomy" id="156173"/>
    <lineage>
        <taxon>Eukaryota</taxon>
        <taxon>Haptista</taxon>
        <taxon>Haptophyta</taxon>
        <taxon>Prymnesiophyceae</taxon>
        <taxon>Prymnesiales</taxon>
        <taxon>Prymnesiaceae</taxon>
        <taxon>Haptolina</taxon>
    </lineage>
</organism>
<keyword evidence="1" id="KW-0472">Membrane</keyword>
<dbReference type="EMBL" id="HBGU01005040">
    <property type="protein sequence ID" value="CAD9401361.1"/>
    <property type="molecule type" value="Transcribed_RNA"/>
</dbReference>
<gene>
    <name evidence="2" type="ORF">CBRE1094_LOCUS2699</name>
</gene>
<dbReference type="AlphaFoldDB" id="A0A7S2FLG3"/>
<protein>
    <submittedName>
        <fullName evidence="2">Uncharacterized protein</fullName>
    </submittedName>
</protein>